<keyword evidence="10" id="KW-1185">Reference proteome</keyword>
<dbReference type="InterPro" id="IPR044670">
    <property type="entry name" value="SOFL"/>
</dbReference>
<feature type="compositionally biased region" description="Low complexity" evidence="7">
    <location>
        <begin position="726"/>
        <end position="737"/>
    </location>
</feature>
<feature type="compositionally biased region" description="Polar residues" evidence="7">
    <location>
        <begin position="1047"/>
        <end position="1067"/>
    </location>
</feature>
<feature type="compositionally biased region" description="Low complexity" evidence="7">
    <location>
        <begin position="1429"/>
        <end position="1442"/>
    </location>
</feature>
<evidence type="ECO:0000256" key="6">
    <source>
        <dbReference type="ARBA" id="ARBA00024199"/>
    </source>
</evidence>
<comment type="caution">
    <text evidence="9">The sequence shown here is derived from an EMBL/GenBank/DDBJ whole genome shotgun (WGS) entry which is preliminary data.</text>
</comment>
<feature type="compositionally biased region" description="Acidic residues" evidence="7">
    <location>
        <begin position="1286"/>
        <end position="1310"/>
    </location>
</feature>
<feature type="compositionally biased region" description="Polar residues" evidence="7">
    <location>
        <begin position="1443"/>
        <end position="1454"/>
    </location>
</feature>
<dbReference type="Proteomes" id="UP001281003">
    <property type="component" value="Unassembled WGS sequence"/>
</dbReference>
<feature type="compositionally biased region" description="Low complexity" evidence="7">
    <location>
        <begin position="581"/>
        <end position="594"/>
    </location>
</feature>
<feature type="compositionally biased region" description="Polar residues" evidence="7">
    <location>
        <begin position="1387"/>
        <end position="1402"/>
    </location>
</feature>
<evidence type="ECO:0000256" key="3">
    <source>
        <dbReference type="ARBA" id="ARBA00022712"/>
    </source>
</evidence>
<comment type="subcellular location">
    <subcellularLocation>
        <location evidence="1">Cytoplasm</location>
    </subcellularLocation>
</comment>
<feature type="region of interest" description="Disordered" evidence="7">
    <location>
        <begin position="1046"/>
        <end position="1217"/>
    </location>
</feature>
<feature type="compositionally biased region" description="Basic and acidic residues" evidence="7">
    <location>
        <begin position="169"/>
        <end position="178"/>
    </location>
</feature>
<accession>A0AAE0U2A6</accession>
<feature type="compositionally biased region" description="Acidic residues" evidence="7">
    <location>
        <begin position="187"/>
        <end position="219"/>
    </location>
</feature>
<dbReference type="PANTHER" id="PTHR33347:SF1">
    <property type="entry name" value="PROTEIN SOB FIVE-LIKE 5"/>
    <property type="match status" value="1"/>
</dbReference>
<keyword evidence="2" id="KW-0963">Cytoplasm</keyword>
<dbReference type="EMBL" id="JAUTDP010000016">
    <property type="protein sequence ID" value="KAK3388282.1"/>
    <property type="molecule type" value="Genomic_DNA"/>
</dbReference>
<feature type="compositionally biased region" description="Acidic residues" evidence="7">
    <location>
        <begin position="413"/>
        <end position="451"/>
    </location>
</feature>
<evidence type="ECO:0000256" key="7">
    <source>
        <dbReference type="SAM" id="MobiDB-lite"/>
    </source>
</evidence>
<feature type="compositionally biased region" description="Low complexity" evidence="7">
    <location>
        <begin position="1405"/>
        <end position="1420"/>
    </location>
</feature>
<feature type="region of interest" description="Disordered" evidence="7">
    <location>
        <begin position="231"/>
        <end position="260"/>
    </location>
</feature>
<feature type="compositionally biased region" description="Polar residues" evidence="7">
    <location>
        <begin position="1617"/>
        <end position="1641"/>
    </location>
</feature>
<feature type="compositionally biased region" description="Acidic residues" evidence="7">
    <location>
        <begin position="1371"/>
        <end position="1386"/>
    </location>
</feature>
<feature type="compositionally biased region" description="Acidic residues" evidence="7">
    <location>
        <begin position="875"/>
        <end position="918"/>
    </location>
</feature>
<organism evidence="9 10">
    <name type="scientific">Sordaria brevicollis</name>
    <dbReference type="NCBI Taxonomy" id="83679"/>
    <lineage>
        <taxon>Eukaryota</taxon>
        <taxon>Fungi</taxon>
        <taxon>Dikarya</taxon>
        <taxon>Ascomycota</taxon>
        <taxon>Pezizomycotina</taxon>
        <taxon>Sordariomycetes</taxon>
        <taxon>Sordariomycetidae</taxon>
        <taxon>Sordariales</taxon>
        <taxon>Sordariaceae</taxon>
        <taxon>Sordaria</taxon>
    </lineage>
</organism>
<evidence type="ECO:0000259" key="8">
    <source>
        <dbReference type="Pfam" id="PF24054"/>
    </source>
</evidence>
<evidence type="ECO:0000313" key="10">
    <source>
        <dbReference type="Proteomes" id="UP001281003"/>
    </source>
</evidence>
<feature type="region of interest" description="Disordered" evidence="7">
    <location>
        <begin position="1560"/>
        <end position="1662"/>
    </location>
</feature>
<feature type="compositionally biased region" description="Polar residues" evidence="7">
    <location>
        <begin position="247"/>
        <end position="260"/>
    </location>
</feature>
<name>A0AAE0U2A6_SORBR</name>
<feature type="compositionally biased region" description="Basic residues" evidence="7">
    <location>
        <begin position="653"/>
        <end position="670"/>
    </location>
</feature>
<feature type="compositionally biased region" description="Acidic residues" evidence="7">
    <location>
        <begin position="465"/>
        <end position="480"/>
    </location>
</feature>
<feature type="region of interest" description="Disordered" evidence="7">
    <location>
        <begin position="827"/>
        <end position="926"/>
    </location>
</feature>
<comment type="similarity">
    <text evidence="6">Belongs to the SOFL plant protein family.</text>
</comment>
<keyword evidence="4" id="KW-0932">Cytokinin signaling pathway</keyword>
<reference evidence="9" key="1">
    <citation type="journal article" date="2023" name="Mol. Phylogenet. Evol.">
        <title>Genome-scale phylogeny and comparative genomics of the fungal order Sordariales.</title>
        <authorList>
            <person name="Hensen N."/>
            <person name="Bonometti L."/>
            <person name="Westerberg I."/>
            <person name="Brannstrom I.O."/>
            <person name="Guillou S."/>
            <person name="Cros-Aarteil S."/>
            <person name="Calhoun S."/>
            <person name="Haridas S."/>
            <person name="Kuo A."/>
            <person name="Mondo S."/>
            <person name="Pangilinan J."/>
            <person name="Riley R."/>
            <person name="LaButti K."/>
            <person name="Andreopoulos B."/>
            <person name="Lipzen A."/>
            <person name="Chen C."/>
            <person name="Yan M."/>
            <person name="Daum C."/>
            <person name="Ng V."/>
            <person name="Clum A."/>
            <person name="Steindorff A."/>
            <person name="Ohm R.A."/>
            <person name="Martin F."/>
            <person name="Silar P."/>
            <person name="Natvig D.O."/>
            <person name="Lalanne C."/>
            <person name="Gautier V."/>
            <person name="Ament-Velasquez S.L."/>
            <person name="Kruys A."/>
            <person name="Hutchinson M.I."/>
            <person name="Powell A.J."/>
            <person name="Barry K."/>
            <person name="Miller A.N."/>
            <person name="Grigoriev I.V."/>
            <person name="Debuchy R."/>
            <person name="Gladieux P."/>
            <person name="Hiltunen Thoren M."/>
            <person name="Johannesson H."/>
        </authorList>
    </citation>
    <scope>NUCLEOTIDE SEQUENCE</scope>
    <source>
        <strain evidence="9">FGSC 1904</strain>
    </source>
</reference>
<feature type="compositionally biased region" description="Polar residues" evidence="7">
    <location>
        <begin position="673"/>
        <end position="687"/>
    </location>
</feature>
<evidence type="ECO:0000256" key="4">
    <source>
        <dbReference type="ARBA" id="ARBA00022864"/>
    </source>
</evidence>
<feature type="compositionally biased region" description="Low complexity" evidence="7">
    <location>
        <begin position="619"/>
        <end position="643"/>
    </location>
</feature>
<dbReference type="GO" id="GO:0005737">
    <property type="term" value="C:cytoplasm"/>
    <property type="evidence" value="ECO:0007669"/>
    <property type="project" value="UniProtKB-SubCell"/>
</dbReference>
<feature type="compositionally biased region" description="Basic and acidic residues" evidence="7">
    <location>
        <begin position="342"/>
        <end position="361"/>
    </location>
</feature>
<feature type="domain" description="DUF7357" evidence="8">
    <location>
        <begin position="6"/>
        <end position="139"/>
    </location>
</feature>
<evidence type="ECO:0000256" key="5">
    <source>
        <dbReference type="ARBA" id="ARBA00023242"/>
    </source>
</evidence>
<dbReference type="GO" id="GO:0009691">
    <property type="term" value="P:cytokinin biosynthetic process"/>
    <property type="evidence" value="ECO:0007669"/>
    <property type="project" value="UniProtKB-KW"/>
</dbReference>
<feature type="compositionally biased region" description="Polar residues" evidence="7">
    <location>
        <begin position="1582"/>
        <end position="1593"/>
    </location>
</feature>
<proteinExistence type="inferred from homology"/>
<evidence type="ECO:0000256" key="2">
    <source>
        <dbReference type="ARBA" id="ARBA00022490"/>
    </source>
</evidence>
<feature type="compositionally biased region" description="Polar residues" evidence="7">
    <location>
        <begin position="1141"/>
        <end position="1151"/>
    </location>
</feature>
<feature type="compositionally biased region" description="Low complexity" evidence="7">
    <location>
        <begin position="1594"/>
        <end position="1606"/>
    </location>
</feature>
<feature type="region of interest" description="Disordered" evidence="7">
    <location>
        <begin position="710"/>
        <end position="745"/>
    </location>
</feature>
<feature type="compositionally biased region" description="Acidic residues" evidence="7">
    <location>
        <begin position="1338"/>
        <end position="1357"/>
    </location>
</feature>
<evidence type="ECO:0000256" key="1">
    <source>
        <dbReference type="ARBA" id="ARBA00004496"/>
    </source>
</evidence>
<feature type="region of interest" description="Disordered" evidence="7">
    <location>
        <begin position="1254"/>
        <end position="1489"/>
    </location>
</feature>
<feature type="region of interest" description="Disordered" evidence="7">
    <location>
        <begin position="328"/>
        <end position="369"/>
    </location>
</feature>
<keyword evidence="5" id="KW-0539">Nucleus</keyword>
<feature type="region of interest" description="Disordered" evidence="7">
    <location>
        <begin position="382"/>
        <end position="689"/>
    </location>
</feature>
<feature type="region of interest" description="Disordered" evidence="7">
    <location>
        <begin position="112"/>
        <end position="219"/>
    </location>
</feature>
<feature type="compositionally biased region" description="Acidic residues" evidence="7">
    <location>
        <begin position="514"/>
        <end position="552"/>
    </location>
</feature>
<feature type="compositionally biased region" description="Basic and acidic residues" evidence="7">
    <location>
        <begin position="1128"/>
        <end position="1140"/>
    </location>
</feature>
<dbReference type="InterPro" id="IPR055781">
    <property type="entry name" value="DUF7357"/>
</dbReference>
<dbReference type="PANTHER" id="PTHR33347">
    <property type="entry name" value="OSJNBA0091C07.3 PROTEIN"/>
    <property type="match status" value="1"/>
</dbReference>
<feature type="compositionally biased region" description="Acidic residues" evidence="7">
    <location>
        <begin position="1565"/>
        <end position="1575"/>
    </location>
</feature>
<feature type="compositionally biased region" description="Acidic residues" evidence="7">
    <location>
        <begin position="330"/>
        <end position="341"/>
    </location>
</feature>
<dbReference type="Pfam" id="PF24054">
    <property type="entry name" value="DUF7357"/>
    <property type="match status" value="1"/>
</dbReference>
<keyword evidence="3" id="KW-0203">Cytokinin biosynthesis</keyword>
<feature type="compositionally biased region" description="Acidic residues" evidence="7">
    <location>
        <begin position="1318"/>
        <end position="1331"/>
    </location>
</feature>
<gene>
    <name evidence="9" type="ORF">B0T20DRAFT_103255</name>
</gene>
<feature type="compositionally biased region" description="Pro residues" evidence="7">
    <location>
        <begin position="1154"/>
        <end position="1168"/>
    </location>
</feature>
<reference evidence="9" key="2">
    <citation type="submission" date="2023-07" db="EMBL/GenBank/DDBJ databases">
        <authorList>
            <consortium name="Lawrence Berkeley National Laboratory"/>
            <person name="Haridas S."/>
            <person name="Hensen N."/>
            <person name="Bonometti L."/>
            <person name="Westerberg I."/>
            <person name="Brannstrom I.O."/>
            <person name="Guillou S."/>
            <person name="Cros-Aarteil S."/>
            <person name="Calhoun S."/>
            <person name="Kuo A."/>
            <person name="Mondo S."/>
            <person name="Pangilinan J."/>
            <person name="Riley R."/>
            <person name="LaButti K."/>
            <person name="Andreopoulos B."/>
            <person name="Lipzen A."/>
            <person name="Chen C."/>
            <person name="Yanf M."/>
            <person name="Daum C."/>
            <person name="Ng V."/>
            <person name="Clum A."/>
            <person name="Steindorff A."/>
            <person name="Ohm R."/>
            <person name="Martin F."/>
            <person name="Silar P."/>
            <person name="Natvig D."/>
            <person name="Lalanne C."/>
            <person name="Gautier V."/>
            <person name="Ament-velasquez S.L."/>
            <person name="Kruys A."/>
            <person name="Hutchinson M.I."/>
            <person name="Powell A.J."/>
            <person name="Barry K."/>
            <person name="Miller A.N."/>
            <person name="Grigoriev I.V."/>
            <person name="Debuchy R."/>
            <person name="Gladieux P."/>
            <person name="Thoren M.H."/>
            <person name="Johannesson H."/>
        </authorList>
    </citation>
    <scope>NUCLEOTIDE SEQUENCE</scope>
    <source>
        <strain evidence="9">FGSC 1904</strain>
    </source>
</reference>
<feature type="region of interest" description="Disordered" evidence="7">
    <location>
        <begin position="1503"/>
        <end position="1522"/>
    </location>
</feature>
<evidence type="ECO:0000313" key="9">
    <source>
        <dbReference type="EMBL" id="KAK3388282.1"/>
    </source>
</evidence>
<protein>
    <recommendedName>
        <fullName evidence="8">DUF7357 domain-containing protein</fullName>
    </recommendedName>
</protein>
<sequence>MRDNSLRLRLVVRRHSLPEVRIIHHVPLENDPTIADLVDQINDIIPLESPEWGLEDYVVELRNKEGYAFECLHFQQVANVLKDEEEVFVRPLVTGDRKRRLLSGREQISNDGRHLIDGVPFGRPRLRSPRDRPPVDIPPLKRRRIAYDTIEQEDDDAQAEPLFLTRNGEPSEDRESTRQVRFNNAGYDDEEEDDDFVDQEQSEEEEEEEAEDEDDDYEINPDELADELEGLQEAESREETPADDNIEQPTNVSPTKSQKSIDLSDIDSIAALRAAFPKVSVDLCERLLLQFNSNVSKVYWKLRRKNRAHMSLQQMLAYKRRLQVRGPDAVMEEEAEAEAEESDKSDAESVDSLTKHYDEHGFPAGSILDGSANRHMVEALRMSGQDVKLPTHKKFDDEEEEEPTVQPAKAAADENEIPLDSDEEEEDDEDFDIDLDEDEGDLSEQESDSSNDSDAVSLSDKADEASDDEELNVLSDEESAASDSESGPEVYTTKVKPPAEMVAPKSPQPNDESSSSDESDSDSTSDDDTSSEEDSASDKSDSEDDEDDEDSGSDSGSDSDSSDSDSSSDESSPDHANANPDNDISSDSDLLSSDSSDDEPVLRRSHIANNSRAMFQPISQQTATLDTATLQASSASNDQQDQGPVPPGQGKDKTRKRNQRRRLSAKLRKTASRDTSMIGQDVETSTPADLEAKRMALLQSLGHLEYLGKPAEVEKPAAPVTEAEKPATPAADTTSASAKRKSKLDVDAGRRMLFGSLGLKNPKSQEDEEKIRASLMKGVKPLVNHRVEEAKKDAEVTVTEVDPDAWRQKINYTAVECVEEGVELSEPPFPFYQRWDPQQQNYWKSGRGGASKRKQQDEEEAEEQEPGVKKRRVADEEENVVLNYDEEEADAYEGQDHHEEEEEEEEEYDEEEQEEDDLPPLPADLTTLPQLQPEQAKAGMVITWKQFLLSKATSWQPQVMNMTGSIVEVWDGNDLRILLAKRDRNLDKNEKVYDDDGNRVYDKFEIPEDDDDADPDAEKGYRTINLADIMEPRVLRQPEDEVLVPETQHQGNITPSNEDGASKASSRTLDHKAPSEPESQTAQDSLIPATDHGSSYEPQDAQVTSPRIASVIDDLRPETSIAGTGARPEADASVPRDEHLNVSNPSPQPVQAQPEPPSSPQHGPPSAPPSEGHNNTPPRSSVLGVGDELPDVADLPSQDPDFHDPQRPPSRSSAYLESQRITLGPFTNGFSDGLEQAADNRGSYVSYARLDVIPSDAGSVRSGRQPDPEFSVDLGTNEILDRFEPVEEEEEDVPMGGGDEEVVEEEEEQHEEEHLEDGQDNAGEEEKDNEDEGHQDIEGDQQDFEEEDHQDIEEEHQEDDHEVYQQGNDQEVQEEEYQQHNDEEEYGSQQSTPRPQKRTSLSEGPASPALSDLSASTDDSFPSLSQTTAKSSQRRASQQAKSTTSAVPATSQTRKSLDAANLAYEQAMKQLDEEDSSQESTTIDDTQIKFEKRRQLSELAHKLANTPIERPKPRKLPFVRGVSTPSKFLDQITTTTTTNKSTKETRFVIPEGSQVVDLLSSSPEVNEDYADDDVDDTYHDSSPGSTSQSQHRQPSSTAPEASTSSSFVTPRKKLFGSFSNTRLSSTQLAASPRRSQPSIITGSIRKSRDGVRGSGSAASFSK</sequence>
<feature type="compositionally biased region" description="Polar residues" evidence="7">
    <location>
        <begin position="1092"/>
        <end position="1107"/>
    </location>
</feature>